<dbReference type="PROSITE" id="PS00087">
    <property type="entry name" value="SOD_CU_ZN_1"/>
    <property type="match status" value="1"/>
</dbReference>
<keyword evidence="2" id="KW-0560">Oxidoreductase</keyword>
<evidence type="ECO:0000256" key="1">
    <source>
        <dbReference type="ARBA" id="ARBA00010457"/>
    </source>
</evidence>
<dbReference type="NCBIfam" id="NF007628">
    <property type="entry name" value="PRK10290.1"/>
    <property type="match status" value="1"/>
</dbReference>
<comment type="caution">
    <text evidence="5">The sequence shown here is derived from an EMBL/GenBank/DDBJ whole genome shotgun (WGS) entry which is preliminary data.</text>
</comment>
<comment type="cofactor">
    <cofactor evidence="2">
        <name>Zn(2+)</name>
        <dbReference type="ChEBI" id="CHEBI:29105"/>
    </cofactor>
    <text evidence="2">Binds 1 zinc ion per subunit.</text>
</comment>
<keyword evidence="2" id="KW-0479">Metal-binding</keyword>
<dbReference type="EMBL" id="JTKH01000024">
    <property type="protein sequence ID" value="KII76354.1"/>
    <property type="molecule type" value="Genomic_DNA"/>
</dbReference>
<keyword evidence="6" id="KW-1185">Reference proteome</keyword>
<evidence type="ECO:0000259" key="4">
    <source>
        <dbReference type="Pfam" id="PF00080"/>
    </source>
</evidence>
<keyword evidence="2" id="KW-0186">Copper</keyword>
<evidence type="ECO:0000313" key="5">
    <source>
        <dbReference type="EMBL" id="KII76354.1"/>
    </source>
</evidence>
<evidence type="ECO:0000256" key="3">
    <source>
        <dbReference type="SAM" id="SignalP"/>
    </source>
</evidence>
<dbReference type="PANTHER" id="PTHR10003">
    <property type="entry name" value="SUPEROXIDE DISMUTASE CU-ZN -RELATED"/>
    <property type="match status" value="1"/>
</dbReference>
<dbReference type="InterPro" id="IPR036423">
    <property type="entry name" value="SOD-like_Cu/Zn_dom_sf"/>
</dbReference>
<accession>A0A0C2K7Z7</accession>
<comment type="similarity">
    <text evidence="1 2">Belongs to the Cu-Zn superoxide dismutase family.</text>
</comment>
<gene>
    <name evidence="5" type="ORF">OJ16_16280</name>
</gene>
<dbReference type="PROSITE" id="PS00332">
    <property type="entry name" value="SOD_CU_ZN_2"/>
    <property type="match status" value="1"/>
</dbReference>
<feature type="signal peptide" evidence="3">
    <location>
        <begin position="1"/>
        <end position="19"/>
    </location>
</feature>
<feature type="domain" description="Superoxide dismutase copper/zinc binding" evidence="4">
    <location>
        <begin position="36"/>
        <end position="169"/>
    </location>
</feature>
<dbReference type="InterPro" id="IPR024134">
    <property type="entry name" value="SOD_Cu/Zn_/chaperone"/>
</dbReference>
<comment type="cofactor">
    <cofactor evidence="2">
        <name>Cu cation</name>
        <dbReference type="ChEBI" id="CHEBI:23378"/>
    </cofactor>
    <text evidence="2">Binds 1 copper ion per subunit.</text>
</comment>
<dbReference type="EC" id="1.15.1.1" evidence="2"/>
<dbReference type="AlphaFoldDB" id="A0A0C2JEJ6"/>
<dbReference type="OrthoDB" id="5431326at2"/>
<dbReference type="InterPro" id="IPR018152">
    <property type="entry name" value="SOD_Cu/Zn_BS"/>
</dbReference>
<dbReference type="InterPro" id="IPR001424">
    <property type="entry name" value="SOD_Cu_Zn_dom"/>
</dbReference>
<name>A0A0C2JEJ6_9VIBR</name>
<feature type="chain" id="PRO_5009758604" description="Superoxide dismutase [Cu-Zn]" evidence="3">
    <location>
        <begin position="20"/>
        <end position="170"/>
    </location>
</feature>
<comment type="catalytic activity">
    <reaction evidence="2">
        <text>2 superoxide + 2 H(+) = H2O2 + O2</text>
        <dbReference type="Rhea" id="RHEA:20696"/>
        <dbReference type="ChEBI" id="CHEBI:15378"/>
        <dbReference type="ChEBI" id="CHEBI:15379"/>
        <dbReference type="ChEBI" id="CHEBI:16240"/>
        <dbReference type="ChEBI" id="CHEBI:18421"/>
        <dbReference type="EC" id="1.15.1.1"/>
    </reaction>
</comment>
<dbReference type="GO" id="GO:0004784">
    <property type="term" value="F:superoxide dismutase activity"/>
    <property type="evidence" value="ECO:0007669"/>
    <property type="project" value="UniProtKB-EC"/>
</dbReference>
<dbReference type="SUPFAM" id="SSF49329">
    <property type="entry name" value="Cu,Zn superoxide dismutase-like"/>
    <property type="match status" value="1"/>
</dbReference>
<keyword evidence="3" id="KW-0732">Signal</keyword>
<dbReference type="RefSeq" id="WP_040992294.1">
    <property type="nucleotide sequence ID" value="NZ_JTKH01000024.1"/>
</dbReference>
<dbReference type="GO" id="GO:0005507">
    <property type="term" value="F:copper ion binding"/>
    <property type="evidence" value="ECO:0007669"/>
    <property type="project" value="InterPro"/>
</dbReference>
<protein>
    <recommendedName>
        <fullName evidence="2">Superoxide dismutase [Cu-Zn]</fullName>
        <ecNumber evidence="2">1.15.1.1</ecNumber>
    </recommendedName>
</protein>
<sequence>MKYTLLLAALCGVSSLAIADELRVEMIDLNSGDSAGTVVISESEYGTVFTPQLKGLTAGVHGFHVHTNPSCDSVEKEGKTVLGGAAGGHYDPAETGKHGLPWTEDNHLGDLPALYVAEDGTATQPELAPRIKLADLSGRALMIHAGGDNHSDHPAPLGGGGARVVCGVIK</sequence>
<evidence type="ECO:0000313" key="6">
    <source>
        <dbReference type="Proteomes" id="UP000031672"/>
    </source>
</evidence>
<comment type="function">
    <text evidence="2">Destroys radicals which are normally produced within the cells and which are toxic to biological systems.</text>
</comment>
<reference evidence="5 6" key="1">
    <citation type="submission" date="2014-11" db="EMBL/GenBank/DDBJ databases">
        <title>Draft Genome Sequence of Vibrio piscirenalis strains CECT 8603T and CECT 8604, two marine Gammaproteobacterium isolated from cultured gilthead sea bream (Sparus aurata).</title>
        <authorList>
            <person name="Arahal D.R."/>
            <person name="Rodrigo-Torres L."/>
            <person name="Lucena T."/>
            <person name="Pujalte M.J."/>
        </authorList>
    </citation>
    <scope>NUCLEOTIDE SEQUENCE [LARGE SCALE GENOMIC DNA]</scope>
    <source>
        <strain evidence="5 6">DCR 1-4-2</strain>
    </source>
</reference>
<dbReference type="Pfam" id="PF00080">
    <property type="entry name" value="Sod_Cu"/>
    <property type="match status" value="1"/>
</dbReference>
<proteinExistence type="inferred from homology"/>
<dbReference type="STRING" id="1461322.OJ16_16280"/>
<keyword evidence="2" id="KW-0862">Zinc</keyword>
<accession>A0A0C2JEJ6</accession>
<evidence type="ECO:0000256" key="2">
    <source>
        <dbReference type="RuleBase" id="RU000393"/>
    </source>
</evidence>
<organism evidence="5 6">
    <name type="scientific">Vibrio renipiscarius</name>
    <dbReference type="NCBI Taxonomy" id="1461322"/>
    <lineage>
        <taxon>Bacteria</taxon>
        <taxon>Pseudomonadati</taxon>
        <taxon>Pseudomonadota</taxon>
        <taxon>Gammaproteobacteria</taxon>
        <taxon>Vibrionales</taxon>
        <taxon>Vibrionaceae</taxon>
        <taxon>Vibrio</taxon>
    </lineage>
</organism>
<dbReference type="Gene3D" id="2.60.40.200">
    <property type="entry name" value="Superoxide dismutase, copper/zinc binding domain"/>
    <property type="match status" value="1"/>
</dbReference>
<dbReference type="CDD" id="cd00305">
    <property type="entry name" value="Cu-Zn_Superoxide_Dismutase"/>
    <property type="match status" value="1"/>
</dbReference>
<dbReference type="Proteomes" id="UP000031672">
    <property type="component" value="Unassembled WGS sequence"/>
</dbReference>